<dbReference type="PANTHER" id="PTHR30629:SF2">
    <property type="entry name" value="PROPHAGE INTEGRASE INTS-RELATED"/>
    <property type="match status" value="1"/>
</dbReference>
<dbReference type="InterPro" id="IPR038488">
    <property type="entry name" value="Integrase_DNA-bd_sf"/>
</dbReference>
<feature type="region of interest" description="Disordered" evidence="5">
    <location>
        <begin position="382"/>
        <end position="401"/>
    </location>
</feature>
<dbReference type="CDD" id="cd00796">
    <property type="entry name" value="INT_Rci_Hp1_C"/>
    <property type="match status" value="1"/>
</dbReference>
<name>H8Z7C4_9GAMM</name>
<dbReference type="InterPro" id="IPR010998">
    <property type="entry name" value="Integrase_recombinase_N"/>
</dbReference>
<dbReference type="Gene3D" id="3.30.160.390">
    <property type="entry name" value="Integrase, DNA-binding domain"/>
    <property type="match status" value="1"/>
</dbReference>
<dbReference type="Pfam" id="PF13356">
    <property type="entry name" value="Arm-DNA-bind_3"/>
    <property type="match status" value="1"/>
</dbReference>
<dbReference type="HOGENOM" id="CLU_027562_17_7_6"/>
<dbReference type="PROSITE" id="PS51898">
    <property type="entry name" value="TYR_RECOMBINASE"/>
    <property type="match status" value="1"/>
</dbReference>
<comment type="similarity">
    <text evidence="1">Belongs to the 'phage' integrase family.</text>
</comment>
<reference evidence="7 8" key="2">
    <citation type="submission" date="2011-11" db="EMBL/GenBank/DDBJ databases">
        <authorList>
            <consortium name="US DOE Joint Genome Institute"/>
            <person name="Lucas S."/>
            <person name="Han J."/>
            <person name="Lapidus A."/>
            <person name="Cheng J.-F."/>
            <person name="Goodwin L."/>
            <person name="Pitluck S."/>
            <person name="Peters L."/>
            <person name="Ovchinnikova G."/>
            <person name="Zhang X."/>
            <person name="Detter J.C."/>
            <person name="Han C."/>
            <person name="Tapia R."/>
            <person name="Land M."/>
            <person name="Hauser L."/>
            <person name="Kyrpides N."/>
            <person name="Ivanova N."/>
            <person name="Pagani I."/>
            <person name="Vogl K."/>
            <person name="Liu Z."/>
            <person name="Overmann J."/>
            <person name="Frigaard N.-U."/>
            <person name="Bryant D."/>
            <person name="Woyke T."/>
        </authorList>
    </citation>
    <scope>NUCLEOTIDE SEQUENCE [LARGE SCALE GENOMIC DNA]</scope>
    <source>
        <strain evidence="7 8">970</strain>
    </source>
</reference>
<dbReference type="GO" id="GO:0015074">
    <property type="term" value="P:DNA integration"/>
    <property type="evidence" value="ECO:0007669"/>
    <property type="project" value="UniProtKB-KW"/>
</dbReference>
<dbReference type="PANTHER" id="PTHR30629">
    <property type="entry name" value="PROPHAGE INTEGRASE"/>
    <property type="match status" value="1"/>
</dbReference>
<dbReference type="Proteomes" id="UP000002964">
    <property type="component" value="Unassembled WGS sequence"/>
</dbReference>
<evidence type="ECO:0000256" key="2">
    <source>
        <dbReference type="ARBA" id="ARBA00022908"/>
    </source>
</evidence>
<reference evidence="8" key="1">
    <citation type="submission" date="2011-06" db="EMBL/GenBank/DDBJ databases">
        <authorList>
            <consortium name="US DOE Joint Genome Institute (JGI-PGF)"/>
            <person name="Lucas S."/>
            <person name="Han J."/>
            <person name="Lapidus A."/>
            <person name="Cheng J.-F."/>
            <person name="Goodwin L."/>
            <person name="Pitluck S."/>
            <person name="Peters L."/>
            <person name="Land M.L."/>
            <person name="Hauser L."/>
            <person name="Vogl K."/>
            <person name="Liu Z."/>
            <person name="Overmann J."/>
            <person name="Frigaard N.-U."/>
            <person name="Bryant D.A."/>
            <person name="Woyke T.J."/>
        </authorList>
    </citation>
    <scope>NUCLEOTIDE SEQUENCE [LARGE SCALE GENOMIC DNA]</scope>
    <source>
        <strain evidence="8">970</strain>
    </source>
</reference>
<keyword evidence="2" id="KW-0229">DNA integration</keyword>
<sequence length="401" mass="45682">MSTELNFTKAALTSLEVPPKGKRCYYRDTRQKGLIVQQTSTGRLTFYVYRWVQGKPERIRVGDFPDMSIDQARRKAQEIMGEIAQGKNPNDTKRSLRQEMTLGELFTTYLDRHARQHKKTWEEDQGQFDRYLSDWKQRRLQTIKRVDIQKRHSQIGEEHGIYAANRTLALLSVLFNKAVDWGWEGGNPALGIKRFREKSRERFLQPDELPRFFQALAKEPNITIRDYVLLSLLTGARKSNILEMRWSEVNLERSTWFIPDTKNGTSQTVPLVPEAAELLQVRKESAESEWVFPGAGKTGHLVEPKKAWAKILERAGLTDLRLHDLRRSLGSWQAATGASLSIIGKSLNHKNVNTTSIYARLNIDPVRQSMEKAVEAMFATMAPPSVESDGSEPGPSDIAGS</sequence>
<protein>
    <submittedName>
        <fullName evidence="7">Site-specific recombinase XerD</fullName>
    </submittedName>
</protein>
<dbReference type="InterPro" id="IPR013762">
    <property type="entry name" value="Integrase-like_cat_sf"/>
</dbReference>
<dbReference type="Pfam" id="PF00589">
    <property type="entry name" value="Phage_integrase"/>
    <property type="match status" value="1"/>
</dbReference>
<dbReference type="InterPro" id="IPR011010">
    <property type="entry name" value="DNA_brk_join_enz"/>
</dbReference>
<feature type="domain" description="Tyr recombinase" evidence="6">
    <location>
        <begin position="199"/>
        <end position="371"/>
    </location>
</feature>
<dbReference type="eggNOG" id="COG0582">
    <property type="taxonomic scope" value="Bacteria"/>
</dbReference>
<dbReference type="GO" id="GO:0003677">
    <property type="term" value="F:DNA binding"/>
    <property type="evidence" value="ECO:0007669"/>
    <property type="project" value="UniProtKB-KW"/>
</dbReference>
<keyword evidence="8" id="KW-1185">Reference proteome</keyword>
<organism evidence="7 8">
    <name type="scientific">Thiorhodovibrio frisius</name>
    <dbReference type="NCBI Taxonomy" id="631362"/>
    <lineage>
        <taxon>Bacteria</taxon>
        <taxon>Pseudomonadati</taxon>
        <taxon>Pseudomonadota</taxon>
        <taxon>Gammaproteobacteria</taxon>
        <taxon>Chromatiales</taxon>
        <taxon>Chromatiaceae</taxon>
        <taxon>Thiorhodovibrio</taxon>
    </lineage>
</organism>
<evidence type="ECO:0000313" key="7">
    <source>
        <dbReference type="EMBL" id="EIC19840.1"/>
    </source>
</evidence>
<dbReference type="EMBL" id="JH603170">
    <property type="protein sequence ID" value="EIC19840.1"/>
    <property type="molecule type" value="Genomic_DNA"/>
</dbReference>
<evidence type="ECO:0000259" key="6">
    <source>
        <dbReference type="PROSITE" id="PS51898"/>
    </source>
</evidence>
<dbReference type="OrthoDB" id="5567253at2"/>
<dbReference type="SUPFAM" id="SSF56349">
    <property type="entry name" value="DNA breaking-rejoining enzymes"/>
    <property type="match status" value="1"/>
</dbReference>
<evidence type="ECO:0000256" key="5">
    <source>
        <dbReference type="SAM" id="MobiDB-lite"/>
    </source>
</evidence>
<accession>H8Z7C4</accession>
<dbReference type="RefSeq" id="WP_009150243.1">
    <property type="nucleotide sequence ID" value="NZ_CP121471.1"/>
</dbReference>
<dbReference type="InterPro" id="IPR025166">
    <property type="entry name" value="Integrase_DNA_bind_dom"/>
</dbReference>
<dbReference type="GO" id="GO:0006310">
    <property type="term" value="P:DNA recombination"/>
    <property type="evidence" value="ECO:0007669"/>
    <property type="project" value="UniProtKB-KW"/>
</dbReference>
<dbReference type="InterPro" id="IPR002104">
    <property type="entry name" value="Integrase_catalytic"/>
</dbReference>
<evidence type="ECO:0000256" key="1">
    <source>
        <dbReference type="ARBA" id="ARBA00008857"/>
    </source>
</evidence>
<dbReference type="AlphaFoldDB" id="H8Z7C4"/>
<evidence type="ECO:0000256" key="4">
    <source>
        <dbReference type="ARBA" id="ARBA00023172"/>
    </source>
</evidence>
<dbReference type="Gene3D" id="1.10.150.130">
    <property type="match status" value="1"/>
</dbReference>
<dbReference type="InterPro" id="IPR050808">
    <property type="entry name" value="Phage_Integrase"/>
</dbReference>
<dbReference type="STRING" id="631362.Thi970DRAFT_03444"/>
<evidence type="ECO:0000256" key="3">
    <source>
        <dbReference type="ARBA" id="ARBA00023125"/>
    </source>
</evidence>
<evidence type="ECO:0000313" key="8">
    <source>
        <dbReference type="Proteomes" id="UP000002964"/>
    </source>
</evidence>
<gene>
    <name evidence="7" type="ORF">Thi970DRAFT_03444</name>
</gene>
<keyword evidence="4" id="KW-0233">DNA recombination</keyword>
<dbReference type="Gene3D" id="1.10.443.10">
    <property type="entry name" value="Intergrase catalytic core"/>
    <property type="match status" value="1"/>
</dbReference>
<keyword evidence="3" id="KW-0238">DNA-binding</keyword>
<proteinExistence type="inferred from homology"/>